<dbReference type="CDD" id="cd02976">
    <property type="entry name" value="NrdH"/>
    <property type="match status" value="1"/>
</dbReference>
<dbReference type="AlphaFoldDB" id="A0A3R8U6C1"/>
<sequence length="125" mass="14311">MDRSPPRKASWRSLLVIVAVVWGSSQTWSWWRQTQATQTVQAQARAGDILMLTTTDCPYCAKARAWFKLHAVPWRECNIEQHDACRRLFDAQGAPGVPLLNVRGQWRLGFDADWMATTLAARRKN</sequence>
<feature type="domain" description="Glutaredoxin" evidence="1">
    <location>
        <begin position="49"/>
        <end position="105"/>
    </location>
</feature>
<evidence type="ECO:0000259" key="1">
    <source>
        <dbReference type="Pfam" id="PF00462"/>
    </source>
</evidence>
<evidence type="ECO:0000313" key="2">
    <source>
        <dbReference type="EMBL" id="RRS05593.1"/>
    </source>
</evidence>
<dbReference type="Pfam" id="PF00462">
    <property type="entry name" value="Glutaredoxin"/>
    <property type="match status" value="1"/>
</dbReference>
<dbReference type="OrthoDB" id="8991911at2"/>
<dbReference type="InterPro" id="IPR036249">
    <property type="entry name" value="Thioredoxin-like_sf"/>
</dbReference>
<dbReference type="EMBL" id="RSED01000003">
    <property type="protein sequence ID" value="RRS05593.1"/>
    <property type="molecule type" value="Genomic_DNA"/>
</dbReference>
<dbReference type="PROSITE" id="PS51354">
    <property type="entry name" value="GLUTAREDOXIN_2"/>
    <property type="match status" value="1"/>
</dbReference>
<accession>A0A3R8U6C1</accession>
<dbReference type="Proteomes" id="UP000269265">
    <property type="component" value="Unassembled WGS sequence"/>
</dbReference>
<name>A0A3R8U6C1_9BURK</name>
<comment type="caution">
    <text evidence="2">The sequence shown here is derived from an EMBL/GenBank/DDBJ whole genome shotgun (WGS) entry which is preliminary data.</text>
</comment>
<keyword evidence="3" id="KW-1185">Reference proteome</keyword>
<protein>
    <submittedName>
        <fullName evidence="2">Glutaredoxin family protein</fullName>
    </submittedName>
</protein>
<evidence type="ECO:0000313" key="3">
    <source>
        <dbReference type="Proteomes" id="UP000269265"/>
    </source>
</evidence>
<dbReference type="SUPFAM" id="SSF52833">
    <property type="entry name" value="Thioredoxin-like"/>
    <property type="match status" value="1"/>
</dbReference>
<proteinExistence type="predicted"/>
<dbReference type="Gene3D" id="3.40.30.10">
    <property type="entry name" value="Glutaredoxin"/>
    <property type="match status" value="1"/>
</dbReference>
<reference evidence="2 3" key="1">
    <citation type="submission" date="2018-12" db="EMBL/GenBank/DDBJ databases">
        <title>The whole draft genome of Aquabacterium sp. SJQ9.</title>
        <authorList>
            <person name="Sun L."/>
            <person name="Gao X."/>
            <person name="Chen W."/>
            <person name="Huang K."/>
        </authorList>
    </citation>
    <scope>NUCLEOTIDE SEQUENCE [LARGE SCALE GENOMIC DNA]</scope>
    <source>
        <strain evidence="2 3">SJQ9</strain>
    </source>
</reference>
<organism evidence="2 3">
    <name type="scientific">Aquabacterium soli</name>
    <dbReference type="NCBI Taxonomy" id="2493092"/>
    <lineage>
        <taxon>Bacteria</taxon>
        <taxon>Pseudomonadati</taxon>
        <taxon>Pseudomonadota</taxon>
        <taxon>Betaproteobacteria</taxon>
        <taxon>Burkholderiales</taxon>
        <taxon>Aquabacterium</taxon>
    </lineage>
</organism>
<dbReference type="RefSeq" id="WP_125242160.1">
    <property type="nucleotide sequence ID" value="NZ_RSED01000003.1"/>
</dbReference>
<dbReference type="InterPro" id="IPR002109">
    <property type="entry name" value="Glutaredoxin"/>
</dbReference>
<gene>
    <name evidence="2" type="ORF">EIP75_05185</name>
</gene>